<dbReference type="EMBL" id="BJXW01000007">
    <property type="protein sequence ID" value="GEN30250.1"/>
    <property type="molecule type" value="Genomic_DNA"/>
</dbReference>
<organism evidence="1 2">
    <name type="scientific">Cerasibacillus quisquiliarum</name>
    <dbReference type="NCBI Taxonomy" id="227865"/>
    <lineage>
        <taxon>Bacteria</taxon>
        <taxon>Bacillati</taxon>
        <taxon>Bacillota</taxon>
        <taxon>Bacilli</taxon>
        <taxon>Bacillales</taxon>
        <taxon>Bacillaceae</taxon>
        <taxon>Cerasibacillus</taxon>
    </lineage>
</organism>
<evidence type="ECO:0000313" key="2">
    <source>
        <dbReference type="Proteomes" id="UP000321491"/>
    </source>
</evidence>
<protein>
    <submittedName>
        <fullName evidence="1">Uncharacterized protein</fullName>
    </submittedName>
</protein>
<evidence type="ECO:0000313" key="1">
    <source>
        <dbReference type="EMBL" id="GEN30250.1"/>
    </source>
</evidence>
<name>A0A511UUI3_9BACI</name>
<keyword evidence="2" id="KW-1185">Reference proteome</keyword>
<sequence length="59" mass="7048">MRVYFEIDNGKMFQSGYADYKNVTKSDTDFIREDISRNKNVDVNDVKILYFLSKKRPFS</sequence>
<comment type="caution">
    <text evidence="1">The sequence shown here is derived from an EMBL/GenBank/DDBJ whole genome shotgun (WGS) entry which is preliminary data.</text>
</comment>
<proteinExistence type="predicted"/>
<accession>A0A511UUI3</accession>
<dbReference type="Proteomes" id="UP000321491">
    <property type="component" value="Unassembled WGS sequence"/>
</dbReference>
<dbReference type="AlphaFoldDB" id="A0A511UUI3"/>
<reference evidence="1 2" key="1">
    <citation type="submission" date="2019-07" db="EMBL/GenBank/DDBJ databases">
        <title>Whole genome shotgun sequence of Cerasibacillus quisquiliarum NBRC 102429.</title>
        <authorList>
            <person name="Hosoyama A."/>
            <person name="Uohara A."/>
            <person name="Ohji S."/>
            <person name="Ichikawa N."/>
        </authorList>
    </citation>
    <scope>NUCLEOTIDE SEQUENCE [LARGE SCALE GENOMIC DNA]</scope>
    <source>
        <strain evidence="1 2">NBRC 102429</strain>
    </source>
</reference>
<gene>
    <name evidence="1" type="ORF">CQU01_04880</name>
</gene>
<dbReference type="RefSeq" id="WP_146935330.1">
    <property type="nucleotide sequence ID" value="NZ_BJXW01000007.1"/>
</dbReference>